<comment type="pathway">
    <text evidence="1 7 8">Carbohydrate degradation; glycolysis; D-glyceraldehyde 3-phosphate and glycerone phosphate from D-glucose: step 2/4.</text>
</comment>
<comment type="function">
    <text evidence="7">Catalyzes the reversible isomerization of glucose-6-phosphate to fructose-6-phosphate.</text>
</comment>
<evidence type="ECO:0000256" key="5">
    <source>
        <dbReference type="ARBA" id="ARBA00023235"/>
    </source>
</evidence>
<evidence type="ECO:0000256" key="3">
    <source>
        <dbReference type="ARBA" id="ARBA00022432"/>
    </source>
</evidence>
<dbReference type="PROSITE" id="PS51463">
    <property type="entry name" value="P_GLUCOSE_ISOMERASE_3"/>
    <property type="match status" value="1"/>
</dbReference>
<dbReference type="PRINTS" id="PR00662">
    <property type="entry name" value="G6PISOMERASE"/>
</dbReference>
<dbReference type="EC" id="5.3.1.9" evidence="7"/>
<proteinExistence type="inferred from homology"/>
<keyword evidence="10" id="KW-1185">Reference proteome</keyword>
<organism evidence="9 10">
    <name type="scientific">Marinospirillum insulare</name>
    <dbReference type="NCBI Taxonomy" id="217169"/>
    <lineage>
        <taxon>Bacteria</taxon>
        <taxon>Pseudomonadati</taxon>
        <taxon>Pseudomonadota</taxon>
        <taxon>Gammaproteobacteria</taxon>
        <taxon>Oceanospirillales</taxon>
        <taxon>Oceanospirillaceae</taxon>
        <taxon>Marinospirillum</taxon>
    </lineage>
</organism>
<dbReference type="InterPro" id="IPR046348">
    <property type="entry name" value="SIS_dom_sf"/>
</dbReference>
<dbReference type="CDD" id="cd05016">
    <property type="entry name" value="SIS_PGI_2"/>
    <property type="match status" value="1"/>
</dbReference>
<keyword evidence="7" id="KW-0963">Cytoplasm</keyword>
<protein>
    <recommendedName>
        <fullName evidence="7">Glucose-6-phosphate isomerase</fullName>
        <shortName evidence="7">GPI</shortName>
        <ecNumber evidence="7">5.3.1.9</ecNumber>
    </recommendedName>
    <alternativeName>
        <fullName evidence="7">Phosphoglucose isomerase</fullName>
        <shortName evidence="7">PGI</shortName>
    </alternativeName>
    <alternativeName>
        <fullName evidence="7">Phosphohexose isomerase</fullName>
        <shortName evidence="7">PHI</shortName>
    </alternativeName>
</protein>
<keyword evidence="3 7" id="KW-0312">Gluconeogenesis</keyword>
<dbReference type="GO" id="GO:0016853">
    <property type="term" value="F:isomerase activity"/>
    <property type="evidence" value="ECO:0007669"/>
    <property type="project" value="UniProtKB-KW"/>
</dbReference>
<evidence type="ECO:0000256" key="7">
    <source>
        <dbReference type="HAMAP-Rule" id="MF_00473"/>
    </source>
</evidence>
<comment type="catalytic activity">
    <reaction evidence="6 7 8">
        <text>alpha-D-glucose 6-phosphate = beta-D-fructose 6-phosphate</text>
        <dbReference type="Rhea" id="RHEA:11816"/>
        <dbReference type="ChEBI" id="CHEBI:57634"/>
        <dbReference type="ChEBI" id="CHEBI:58225"/>
        <dbReference type="EC" id="5.3.1.9"/>
    </reaction>
</comment>
<dbReference type="SUPFAM" id="SSF53697">
    <property type="entry name" value="SIS domain"/>
    <property type="match status" value="1"/>
</dbReference>
<keyword evidence="5 7" id="KW-0413">Isomerase</keyword>
<dbReference type="Gene3D" id="1.10.1390.10">
    <property type="match status" value="1"/>
</dbReference>
<dbReference type="PROSITE" id="PS00765">
    <property type="entry name" value="P_GLUCOSE_ISOMERASE_1"/>
    <property type="match status" value="1"/>
</dbReference>
<dbReference type="Gene3D" id="3.40.50.10490">
    <property type="entry name" value="Glucose-6-phosphate isomerase like protein, domain 1"/>
    <property type="match status" value="2"/>
</dbReference>
<dbReference type="NCBIfam" id="NF001211">
    <property type="entry name" value="PRK00179.1"/>
    <property type="match status" value="1"/>
</dbReference>
<dbReference type="InterPro" id="IPR035476">
    <property type="entry name" value="SIS_PGI_1"/>
</dbReference>
<name>A0ABQ5ZWD1_9GAMM</name>
<dbReference type="PANTHER" id="PTHR11469:SF1">
    <property type="entry name" value="GLUCOSE-6-PHOSPHATE ISOMERASE"/>
    <property type="match status" value="1"/>
</dbReference>
<dbReference type="InterPro" id="IPR001672">
    <property type="entry name" value="G6P_Isomerase"/>
</dbReference>
<keyword evidence="4 7" id="KW-0324">Glycolysis</keyword>
<evidence type="ECO:0000313" key="10">
    <source>
        <dbReference type="Proteomes" id="UP001156682"/>
    </source>
</evidence>
<dbReference type="RefSeq" id="WP_027851645.1">
    <property type="nucleotide sequence ID" value="NZ_BSOR01000008.1"/>
</dbReference>
<feature type="active site" description="Proton donor" evidence="7">
    <location>
        <position position="356"/>
    </location>
</feature>
<dbReference type="InterPro" id="IPR035482">
    <property type="entry name" value="SIS_PGI_2"/>
</dbReference>
<feature type="active site" evidence="7">
    <location>
        <position position="387"/>
    </location>
</feature>
<evidence type="ECO:0000313" key="9">
    <source>
        <dbReference type="EMBL" id="GLR62971.1"/>
    </source>
</evidence>
<dbReference type="InterPro" id="IPR023096">
    <property type="entry name" value="G6P_Isomerase_C"/>
</dbReference>
<dbReference type="PANTHER" id="PTHR11469">
    <property type="entry name" value="GLUCOSE-6-PHOSPHATE ISOMERASE"/>
    <property type="match status" value="1"/>
</dbReference>
<dbReference type="PROSITE" id="PS00174">
    <property type="entry name" value="P_GLUCOSE_ISOMERASE_2"/>
    <property type="match status" value="1"/>
</dbReference>
<comment type="subcellular location">
    <subcellularLocation>
        <location evidence="7">Cytoplasm</location>
    </subcellularLocation>
</comment>
<sequence length="553" mass="61818">MSRPSNLASWYALQQEAKQMGDRHLREMSNNDQRYQELSRHFDGLLLDLSKQRIEPLTLQLLLQLAEECQLSTKINDLLTGQPINLSEKRPALHTALRLPANEELWVDGQDINLGIQASLDKMQQLVEKIHAGQWRGVTGLPVTHVVNLGVGGSDLGPLMVCHALADFKPKNISPVKIQFASTIDGSQLAESLKELNPATTLFIFSSKSFSTIDTLTNAKTARHWLVDKLGNEELVLKQHFIGVSGSTEKMTQWGIAEENQLLFWDWVGGRYSLWSAIGLPIALQIGMQGFRQLLAGAHALDQHFATSRLIDNLPVLLALSGIWNINFLNIRAQAILPYDGRLKYFPDYLTQLEMESNGKSTSLKGEAVDYATCPVLWGELGPNAQHAFYQLLHQGTEAVNCDFIAPVHRYHEIEDPEARKKFQDQHRLSLANCFAQSRLLMLGDAAVPKLESDQPMPHLLYRGNQPSSTLLIDELTPYSLGQLIALYEHKVFVQAAIWNINPFDQWGVELGKKIALATEQALLAEDQQVNPEAFDPSTSGLLKHCLTTIKQS</sequence>
<dbReference type="HAMAP" id="MF_00473">
    <property type="entry name" value="G6P_isomerase"/>
    <property type="match status" value="1"/>
</dbReference>
<comment type="similarity">
    <text evidence="2 7 8">Belongs to the GPI family.</text>
</comment>
<evidence type="ECO:0000256" key="4">
    <source>
        <dbReference type="ARBA" id="ARBA00023152"/>
    </source>
</evidence>
<dbReference type="InterPro" id="IPR018189">
    <property type="entry name" value="Phosphoglucose_isomerase_CS"/>
</dbReference>
<dbReference type="Proteomes" id="UP001156682">
    <property type="component" value="Unassembled WGS sequence"/>
</dbReference>
<evidence type="ECO:0000256" key="2">
    <source>
        <dbReference type="ARBA" id="ARBA00006604"/>
    </source>
</evidence>
<dbReference type="Pfam" id="PF00342">
    <property type="entry name" value="PGI"/>
    <property type="match status" value="1"/>
</dbReference>
<comment type="pathway">
    <text evidence="7">Carbohydrate biosynthesis; gluconeogenesis.</text>
</comment>
<evidence type="ECO:0000256" key="1">
    <source>
        <dbReference type="ARBA" id="ARBA00004926"/>
    </source>
</evidence>
<evidence type="ECO:0000256" key="8">
    <source>
        <dbReference type="RuleBase" id="RU000612"/>
    </source>
</evidence>
<accession>A0ABQ5ZWD1</accession>
<gene>
    <name evidence="7 9" type="primary">pgi</name>
    <name evidence="9" type="ORF">GCM10007878_04060</name>
</gene>
<comment type="caution">
    <text evidence="9">The sequence shown here is derived from an EMBL/GenBank/DDBJ whole genome shotgun (WGS) entry which is preliminary data.</text>
</comment>
<evidence type="ECO:0000256" key="6">
    <source>
        <dbReference type="ARBA" id="ARBA00029321"/>
    </source>
</evidence>
<feature type="active site" evidence="7">
    <location>
        <position position="513"/>
    </location>
</feature>
<dbReference type="EMBL" id="BSOR01000008">
    <property type="protein sequence ID" value="GLR62971.1"/>
    <property type="molecule type" value="Genomic_DNA"/>
</dbReference>
<dbReference type="CDD" id="cd05015">
    <property type="entry name" value="SIS_PGI_1"/>
    <property type="match status" value="1"/>
</dbReference>
<reference evidence="10" key="1">
    <citation type="journal article" date="2019" name="Int. J. Syst. Evol. Microbiol.">
        <title>The Global Catalogue of Microorganisms (GCM) 10K type strain sequencing project: providing services to taxonomists for standard genome sequencing and annotation.</title>
        <authorList>
            <consortium name="The Broad Institute Genomics Platform"/>
            <consortium name="The Broad Institute Genome Sequencing Center for Infectious Disease"/>
            <person name="Wu L."/>
            <person name="Ma J."/>
        </authorList>
    </citation>
    <scope>NUCLEOTIDE SEQUENCE [LARGE SCALE GENOMIC DNA]</scope>
    <source>
        <strain evidence="10">NBRC 100033</strain>
    </source>
</reference>